<evidence type="ECO:0000313" key="2">
    <source>
        <dbReference type="Proteomes" id="UP001497480"/>
    </source>
</evidence>
<dbReference type="AlphaFoldDB" id="A0AAV1XLA2"/>
<gene>
    <name evidence="1" type="ORF">LLUT_LOCUS23505</name>
</gene>
<accession>A0AAV1XLA2</accession>
<organism evidence="1 2">
    <name type="scientific">Lupinus luteus</name>
    <name type="common">European yellow lupine</name>
    <dbReference type="NCBI Taxonomy" id="3873"/>
    <lineage>
        <taxon>Eukaryota</taxon>
        <taxon>Viridiplantae</taxon>
        <taxon>Streptophyta</taxon>
        <taxon>Embryophyta</taxon>
        <taxon>Tracheophyta</taxon>
        <taxon>Spermatophyta</taxon>
        <taxon>Magnoliopsida</taxon>
        <taxon>eudicotyledons</taxon>
        <taxon>Gunneridae</taxon>
        <taxon>Pentapetalae</taxon>
        <taxon>rosids</taxon>
        <taxon>fabids</taxon>
        <taxon>Fabales</taxon>
        <taxon>Fabaceae</taxon>
        <taxon>Papilionoideae</taxon>
        <taxon>50 kb inversion clade</taxon>
        <taxon>genistoids sensu lato</taxon>
        <taxon>core genistoids</taxon>
        <taxon>Genisteae</taxon>
        <taxon>Lupinus</taxon>
    </lineage>
</organism>
<comment type="caution">
    <text evidence="1">The sequence shown here is derived from an EMBL/GenBank/DDBJ whole genome shotgun (WGS) entry which is preliminary data.</text>
</comment>
<dbReference type="Gene3D" id="2.40.50.140">
    <property type="entry name" value="Nucleic acid-binding proteins"/>
    <property type="match status" value="1"/>
</dbReference>
<protein>
    <submittedName>
        <fullName evidence="1">Uncharacterized protein</fullName>
    </submittedName>
</protein>
<name>A0AAV1XLA2_LUPLU</name>
<reference evidence="1 2" key="1">
    <citation type="submission" date="2024-03" db="EMBL/GenBank/DDBJ databases">
        <authorList>
            <person name="Martinez-Hernandez J."/>
        </authorList>
    </citation>
    <scope>NUCLEOTIDE SEQUENCE [LARGE SCALE GENOMIC DNA]</scope>
</reference>
<dbReference type="Proteomes" id="UP001497480">
    <property type="component" value="Unassembled WGS sequence"/>
</dbReference>
<dbReference type="EMBL" id="CAXHTB010000016">
    <property type="protein sequence ID" value="CAL0322445.1"/>
    <property type="molecule type" value="Genomic_DNA"/>
</dbReference>
<sequence length="159" mass="17637">MKFVLGNRECEQLIKNPAIDLKELLLLEGEFNPMSIPLVVDDLVSKSLAFKVKLQPTYQRCSVIQVSEDSQLIVCLLEKIAPSHDLSALEKGKSVGAAIKEDDGFEYQSLSVFADYDPDYLTYLTPCKRLGSSALFEDAQDIGVARMSSTKNSKQISKD</sequence>
<keyword evidence="2" id="KW-1185">Reference proteome</keyword>
<proteinExistence type="predicted"/>
<dbReference type="InterPro" id="IPR012340">
    <property type="entry name" value="NA-bd_OB-fold"/>
</dbReference>
<evidence type="ECO:0000313" key="1">
    <source>
        <dbReference type="EMBL" id="CAL0322445.1"/>
    </source>
</evidence>